<dbReference type="Proteomes" id="UP000673552">
    <property type="component" value="Unassembled WGS sequence"/>
</dbReference>
<dbReference type="OrthoDB" id="267227at2759"/>
<dbReference type="EMBL" id="JAFEUZ010000033">
    <property type="protein sequence ID" value="KAG5469593.1"/>
    <property type="molecule type" value="Genomic_DNA"/>
</dbReference>
<feature type="coiled-coil region" evidence="1">
    <location>
        <begin position="660"/>
        <end position="687"/>
    </location>
</feature>
<evidence type="ECO:0000256" key="1">
    <source>
        <dbReference type="SAM" id="Coils"/>
    </source>
</evidence>
<evidence type="ECO:0000313" key="5">
    <source>
        <dbReference type="Proteomes" id="UP000673552"/>
    </source>
</evidence>
<dbReference type="RefSeq" id="XP_067175766.1">
    <property type="nucleotide sequence ID" value="XM_067320391.1"/>
</dbReference>
<dbReference type="KEGG" id="lmat:92512903"/>
<name>A0A836GTD8_9TRYP</name>
<proteinExistence type="predicted"/>
<comment type="caution">
    <text evidence="4">The sequence shown here is derived from an EMBL/GenBank/DDBJ whole genome shotgun (WGS) entry which is preliminary data.</text>
</comment>
<feature type="region of interest" description="Disordered" evidence="2">
    <location>
        <begin position="637"/>
        <end position="657"/>
    </location>
</feature>
<feature type="region of interest" description="Disordered" evidence="2">
    <location>
        <begin position="107"/>
        <end position="152"/>
    </location>
</feature>
<feature type="compositionally biased region" description="Basic and acidic residues" evidence="2">
    <location>
        <begin position="953"/>
        <end position="975"/>
    </location>
</feature>
<feature type="region of interest" description="Disordered" evidence="2">
    <location>
        <begin position="938"/>
        <end position="1013"/>
    </location>
</feature>
<gene>
    <name evidence="4" type="ORF">LSCM1_02824</name>
</gene>
<reference evidence="5" key="2">
    <citation type="journal article" date="2021" name="Sci. Data">
        <title>Chromosome-scale genome sequencing, assembly and annotation of six genomes from subfamily Leishmaniinae.</title>
        <authorList>
            <person name="Almutairi H."/>
            <person name="Urbaniak M.D."/>
            <person name="Bates M.D."/>
            <person name="Jariyapan N."/>
            <person name="Kwakye-Nuako G."/>
            <person name="Thomaz Soccol V."/>
            <person name="Al-Salem W.S."/>
            <person name="Dillon R.J."/>
            <person name="Bates P.A."/>
            <person name="Gatherer D."/>
        </authorList>
    </citation>
    <scope>NUCLEOTIDE SEQUENCE [LARGE SCALE GENOMIC DNA]</scope>
</reference>
<feature type="compositionally biased region" description="Basic residues" evidence="2">
    <location>
        <begin position="138"/>
        <end position="152"/>
    </location>
</feature>
<dbReference type="GeneID" id="92512903"/>
<keyword evidence="5" id="KW-1185">Reference proteome</keyword>
<protein>
    <recommendedName>
        <fullName evidence="3">Flagellar attachment zone protein 1 conserved domain-containing protein</fullName>
    </recommendedName>
</protein>
<feature type="compositionally biased region" description="Polar residues" evidence="2">
    <location>
        <begin position="689"/>
        <end position="711"/>
    </location>
</feature>
<feature type="domain" description="Flagellar attachment zone protein 1 conserved" evidence="3">
    <location>
        <begin position="1365"/>
        <end position="1454"/>
    </location>
</feature>
<accession>A0A836GTD8</accession>
<feature type="compositionally biased region" description="Basic residues" evidence="2">
    <location>
        <begin position="1748"/>
        <end position="1771"/>
    </location>
</feature>
<feature type="compositionally biased region" description="Polar residues" evidence="2">
    <location>
        <begin position="979"/>
        <end position="990"/>
    </location>
</feature>
<feature type="region of interest" description="Disordered" evidence="2">
    <location>
        <begin position="1179"/>
        <end position="1203"/>
    </location>
</feature>
<feature type="region of interest" description="Disordered" evidence="2">
    <location>
        <begin position="689"/>
        <end position="719"/>
    </location>
</feature>
<feature type="region of interest" description="Disordered" evidence="2">
    <location>
        <begin position="1700"/>
        <end position="1811"/>
    </location>
</feature>
<reference evidence="5" key="1">
    <citation type="journal article" date="2021" name="Microbiol. Resour. Announc.">
        <title>LGAAP: Leishmaniinae Genome Assembly and Annotation Pipeline.</title>
        <authorList>
            <person name="Almutairi H."/>
            <person name="Urbaniak M.D."/>
            <person name="Bates M.D."/>
            <person name="Jariyapan N."/>
            <person name="Kwakye-Nuako G."/>
            <person name="Thomaz-Soccol V."/>
            <person name="Al-Salem W.S."/>
            <person name="Dillon R.J."/>
            <person name="Bates P.A."/>
            <person name="Gatherer D."/>
        </authorList>
    </citation>
    <scope>NUCLEOTIDE SEQUENCE [LARGE SCALE GENOMIC DNA]</scope>
</reference>
<feature type="compositionally biased region" description="Polar residues" evidence="2">
    <location>
        <begin position="1076"/>
        <end position="1087"/>
    </location>
</feature>
<evidence type="ECO:0000259" key="3">
    <source>
        <dbReference type="Pfam" id="PF23398"/>
    </source>
</evidence>
<evidence type="ECO:0000256" key="2">
    <source>
        <dbReference type="SAM" id="MobiDB-lite"/>
    </source>
</evidence>
<dbReference type="Pfam" id="PF23398">
    <property type="entry name" value="FAZ1_cons"/>
    <property type="match status" value="1"/>
</dbReference>
<feature type="compositionally biased region" description="Basic and acidic residues" evidence="2">
    <location>
        <begin position="1703"/>
        <end position="1712"/>
    </location>
</feature>
<feature type="compositionally biased region" description="Low complexity" evidence="2">
    <location>
        <begin position="1772"/>
        <end position="1782"/>
    </location>
</feature>
<dbReference type="InterPro" id="IPR056614">
    <property type="entry name" value="FAZ1_cons"/>
</dbReference>
<keyword evidence="1" id="KW-0175">Coiled coil</keyword>
<feature type="region of interest" description="Disordered" evidence="2">
    <location>
        <begin position="1064"/>
        <end position="1087"/>
    </location>
</feature>
<feature type="compositionally biased region" description="Acidic residues" evidence="2">
    <location>
        <begin position="1783"/>
        <end position="1792"/>
    </location>
</feature>
<organism evidence="4 5">
    <name type="scientific">Leishmania martiniquensis</name>
    <dbReference type="NCBI Taxonomy" id="1580590"/>
    <lineage>
        <taxon>Eukaryota</taxon>
        <taxon>Discoba</taxon>
        <taxon>Euglenozoa</taxon>
        <taxon>Kinetoplastea</taxon>
        <taxon>Metakinetoplastina</taxon>
        <taxon>Trypanosomatida</taxon>
        <taxon>Trypanosomatidae</taxon>
        <taxon>Leishmaniinae</taxon>
        <taxon>Leishmania</taxon>
    </lineage>
</organism>
<feature type="region of interest" description="Disordered" evidence="2">
    <location>
        <begin position="1"/>
        <end position="56"/>
    </location>
</feature>
<sequence length="2113" mass="226850">MASVTVTAHHPYNGENPCQVTDSARGDVSTPHMPIPTLSKAVKPSQQSLRSPTPIEKASVPWPAAAASSIASVQRMLIEYEALCRRDLMIDFYLTYPNRLAVGVVPPPPPRQSELTASTASRLLMSKPPPGINPSRSTSKRRTLRASKKAKMAGRRRTASAGEWRRFRLVFPGALWPFVLRYHRQLLVHALRHDADAALLSGETVEVFSLYAAEEEIEIIMAVRESPASRSNISAALSRSPFAEAWEVYNAVAVFLSRRVPQTPPPPPSVLSPPLSYESAACASAATTPAAVGKAATTVQPVIVSPLPPLPAPHKSKMGTTSFTKASLSTVEPTAAALPMCRPLNMRVPLLFPAENTDELQRLVDTAPSPLRLALRRDAMYAVSDAEVQVYSWAVHPAGLYVELLLRCTDGSDAYFAFNAETAIDRCPFMETWDVIRAYTTGMASVNVTVPLVVKHGASRAPIRAPSLQSMETSVLTMTSSVGQTKTATASQPQTFACSSSPHPVCEQSAWLLPAGASLSASEHAKSEQNCGNPSDTVYGLIAGNGAHPSVKLPRVSPSAVAVSASTVTTTTPRELAAVKSKWRAMNMATTQMPAKFSTAVAAGQMKASASMSLLMQSDSVRSSLSSASSALKARSIAHPSASAVSTSTLQHLPRARSANERTALMIDKLEREVQESTESAKYFAQQLASRSMTTKSTSPRPLAHASQSMETKSDTRTTNRALLSPLLCRPARPISSHSSDHTANVVQERLSSPVLLDAQRQYERRLRSGIVRRALARLSSASSAATEGSWLGDLNSISSAERVRGSTIVHMEREAYGSGSLVSDNGAERRSSCMEVTEMRTTSSLHLALVPLLVPHDSQEQAAAVAQEPLASHRSSDAVDQRSKSLRVYKIMRAISDREEGTVVSESPEPIVPSAHATALKQTLELPSLMKSIAPLQHEPSARHSTAKPQRGSRETTECERIAGGDRTAKDQREAPSPSLNSGVETKSAVQKAHLSRTKGMCASSKTGKKRTALSVQSPLLAKHAVETDVQISFGLLMAAVEKAIVGRDPKLYTESVAASDEPLQPYSREPMSGVSPNSATTSSAFSPGIVESTTQRRALLTGSILNASAKSTDISPLECFSPTSASAPSALAECAQTLQVQLPRSPGERLVADHVDDVTEAAVAGVPSLLRSAKAKMRATSSAEEPSPEADLSVSKPTLSCELDSPESQQVLERCRLLHGRQLPKFATAAATVRVRVRRFFSVSGLTQEKLAGILEEARSLFLSEACAALDASPNLVDEVQLSGNLTVDVTLRVLDSDLGEEWRSVLMAYDYPQLSELLARSAATQSPQAPDPIEVDAASQEASCENLFCSIASISAPDGGDTTSLAVYIKGSLWPGVIDAQADVLREALITDTNVSLSASELSVQRVSVASFGQGALFTFLLRNCGASPGRAAQDALQQCPFAAVWELYRRLHGVSRHSMSHQVTDTTCALQLGGQAWEQVVKEHGGLLAETFAWEMLQCLRGSDSASVTGSVSVTDVAAKPGGLTIAYEITKTADGTDVDRGRVADAVKEYPFPELWKVYDTFMLARGPFKYTKNAQWIASRRLRNLSTAYEVAKELTEPRLSHLDSGLLISSRPLETDVAAVTPPEEIEKDVQWTFEGTPEMTEAKEYVLKYLPTPTAVSELLESLVPLETAAVTTTRSSHADVAEVPLGAVVPDMRAASREGESARAKRRAATPPPALSFLENSPQQQSQSLEGEEEAQQQRWRRGHRHRRSTRAKHKRRSRQRASRYAAAVSSMEAEPEEEEEGTETTTSSESDRLVEHAAAPRAAPLRSSPVVRATVRVLASPVAAQASLGIPTPISQSSLITVLSSAEPVEPRASPAVQVPAPLSPRPKSVVTPPVFSLSHPASITAADEAAFLPRLYLEARGVKPRALQAEQCHLMRSRLPLRKVFPEAPITLLDMCMTHSSLEGVADSQLAACILPTVFRPQYSAYHHVGASAAPHELLHKCQIEKATTQLFSVPSPYCSVPASFYHSRSSPLLTPASSLSRCGSAASMLSAVASTSAPPLQGTSMSPSRSSSFVVVSIEPNSLLERLRDDVHMVEEAIRTRYPRLQRDLMIATAAATLPSS</sequence>
<evidence type="ECO:0000313" key="4">
    <source>
        <dbReference type="EMBL" id="KAG5469593.1"/>
    </source>
</evidence>